<keyword evidence="8" id="KW-0012">Acyltransferase</keyword>
<keyword evidence="8" id="KW-0808">Transferase</keyword>
<dbReference type="AlphaFoldDB" id="A0A3B0W787"/>
<dbReference type="GO" id="GO:0005886">
    <property type="term" value="C:plasma membrane"/>
    <property type="evidence" value="ECO:0007669"/>
    <property type="project" value="UniProtKB-SubCell"/>
</dbReference>
<dbReference type="Gene3D" id="1.20.1250.20">
    <property type="entry name" value="MFS general substrate transporter like domains"/>
    <property type="match status" value="1"/>
</dbReference>
<evidence type="ECO:0000256" key="1">
    <source>
        <dbReference type="ARBA" id="ARBA00004651"/>
    </source>
</evidence>
<dbReference type="PANTHER" id="PTHR43266:SF2">
    <property type="entry name" value="MAJOR FACILITATOR SUPERFAMILY (MFS) PROFILE DOMAIN-CONTAINING PROTEIN"/>
    <property type="match status" value="1"/>
</dbReference>
<evidence type="ECO:0000256" key="3">
    <source>
        <dbReference type="ARBA" id="ARBA00022475"/>
    </source>
</evidence>
<evidence type="ECO:0000256" key="5">
    <source>
        <dbReference type="ARBA" id="ARBA00022989"/>
    </source>
</evidence>
<keyword evidence="4 7" id="KW-0812">Transmembrane</keyword>
<dbReference type="Pfam" id="PF07690">
    <property type="entry name" value="MFS_1"/>
    <property type="match status" value="1"/>
</dbReference>
<dbReference type="InterPro" id="IPR036259">
    <property type="entry name" value="MFS_trans_sf"/>
</dbReference>
<feature type="non-terminal residue" evidence="8">
    <location>
        <position position="183"/>
    </location>
</feature>
<accession>A0A3B0W787</accession>
<dbReference type="InterPro" id="IPR011701">
    <property type="entry name" value="MFS"/>
</dbReference>
<feature type="transmembrane region" description="Helical" evidence="7">
    <location>
        <begin position="152"/>
        <end position="182"/>
    </location>
</feature>
<keyword evidence="5 7" id="KW-1133">Transmembrane helix</keyword>
<feature type="transmembrane region" description="Helical" evidence="7">
    <location>
        <begin position="91"/>
        <end position="116"/>
    </location>
</feature>
<feature type="transmembrane region" description="Helical" evidence="7">
    <location>
        <begin position="50"/>
        <end position="70"/>
    </location>
</feature>
<feature type="transmembrane region" description="Helical" evidence="7">
    <location>
        <begin position="20"/>
        <end position="44"/>
    </location>
</feature>
<organism evidence="8">
    <name type="scientific">hydrothermal vent metagenome</name>
    <dbReference type="NCBI Taxonomy" id="652676"/>
    <lineage>
        <taxon>unclassified sequences</taxon>
        <taxon>metagenomes</taxon>
        <taxon>ecological metagenomes</taxon>
    </lineage>
</organism>
<evidence type="ECO:0000256" key="6">
    <source>
        <dbReference type="ARBA" id="ARBA00023136"/>
    </source>
</evidence>
<comment type="subcellular location">
    <subcellularLocation>
        <location evidence="1">Cell membrane</location>
        <topology evidence="1">Multi-pass membrane protein</topology>
    </subcellularLocation>
</comment>
<dbReference type="EMBL" id="UOFC01000045">
    <property type="protein sequence ID" value="VAW45179.1"/>
    <property type="molecule type" value="Genomic_DNA"/>
</dbReference>
<dbReference type="GO" id="GO:0022857">
    <property type="term" value="F:transmembrane transporter activity"/>
    <property type="evidence" value="ECO:0007669"/>
    <property type="project" value="InterPro"/>
</dbReference>
<proteinExistence type="predicted"/>
<evidence type="ECO:0000256" key="2">
    <source>
        <dbReference type="ARBA" id="ARBA00022448"/>
    </source>
</evidence>
<keyword evidence="3" id="KW-1003">Cell membrane</keyword>
<dbReference type="EC" id="2.3.1.40" evidence="8"/>
<evidence type="ECO:0000256" key="4">
    <source>
        <dbReference type="ARBA" id="ARBA00022692"/>
    </source>
</evidence>
<evidence type="ECO:0000313" key="8">
    <source>
        <dbReference type="EMBL" id="VAW45179.1"/>
    </source>
</evidence>
<protein>
    <submittedName>
        <fullName evidence="8">Lysophospholipid transporter LplT / 2-acylglycerophosphoethanolamine acyltransferase</fullName>
        <ecNumber evidence="8">2.3.1.40</ecNumber>
    </submittedName>
</protein>
<dbReference type="GO" id="GO:0008779">
    <property type="term" value="F:acyl-[acyl-carrier-protein]-phospholipid O-acyltransferase activity"/>
    <property type="evidence" value="ECO:0007669"/>
    <property type="project" value="UniProtKB-EC"/>
</dbReference>
<gene>
    <name evidence="8" type="ORF">MNBD_GAMMA03-844</name>
</gene>
<dbReference type="PANTHER" id="PTHR43266">
    <property type="entry name" value="MACROLIDE-EFFLUX PROTEIN"/>
    <property type="match status" value="1"/>
</dbReference>
<dbReference type="SUPFAM" id="SSF103473">
    <property type="entry name" value="MFS general substrate transporter"/>
    <property type="match status" value="1"/>
</dbReference>
<reference evidence="8" key="1">
    <citation type="submission" date="2018-06" db="EMBL/GenBank/DDBJ databases">
        <authorList>
            <person name="Zhirakovskaya E."/>
        </authorList>
    </citation>
    <scope>NUCLEOTIDE SEQUENCE</scope>
</reference>
<name>A0A3B0W787_9ZZZZ</name>
<keyword evidence="2" id="KW-0813">Transport</keyword>
<sequence length="183" mass="20148">MSEHSQFKLLKQKRFLPFFLTQFFGAFNDNVFKNALVIMIAFKVAGDSDMLVNLAAALFILPFFLFSAVAGQVADKYEKSALIRKIKFVEIMIMCLAAFGFYIDSIPLLIFVLFLMGTQSSLFGPVKYGFLPQQLHKDELIGGNGLIESSTFLSILIGTIAGGLLIALDSYLPIAISVICIAV</sequence>
<keyword evidence="6 7" id="KW-0472">Membrane</keyword>
<evidence type="ECO:0000256" key="7">
    <source>
        <dbReference type="SAM" id="Phobius"/>
    </source>
</evidence>